<dbReference type="EMBL" id="KN822011">
    <property type="protein sequence ID" value="KIM67769.1"/>
    <property type="molecule type" value="Genomic_DNA"/>
</dbReference>
<keyword evidence="2" id="KW-1185">Reference proteome</keyword>
<dbReference type="InParanoid" id="A0A0C3EHM1"/>
<evidence type="ECO:0000313" key="2">
    <source>
        <dbReference type="Proteomes" id="UP000053989"/>
    </source>
</evidence>
<accession>A0A0C3EHM1</accession>
<name>A0A0C3EHM1_9AGAM</name>
<reference evidence="1 2" key="1">
    <citation type="submission" date="2014-04" db="EMBL/GenBank/DDBJ databases">
        <authorList>
            <consortium name="DOE Joint Genome Institute"/>
            <person name="Kuo A."/>
            <person name="Kohler A."/>
            <person name="Nagy L.G."/>
            <person name="Floudas D."/>
            <person name="Copeland A."/>
            <person name="Barry K.W."/>
            <person name="Cichocki N."/>
            <person name="Veneault-Fourrey C."/>
            <person name="LaButti K."/>
            <person name="Lindquist E.A."/>
            <person name="Lipzen A."/>
            <person name="Lundell T."/>
            <person name="Morin E."/>
            <person name="Murat C."/>
            <person name="Sun H."/>
            <person name="Tunlid A."/>
            <person name="Henrissat B."/>
            <person name="Grigoriev I.V."/>
            <person name="Hibbett D.S."/>
            <person name="Martin F."/>
            <person name="Nordberg H.P."/>
            <person name="Cantor M.N."/>
            <person name="Hua S.X."/>
        </authorList>
    </citation>
    <scope>NUCLEOTIDE SEQUENCE [LARGE SCALE GENOMIC DNA]</scope>
    <source>
        <strain evidence="1 2">Foug A</strain>
    </source>
</reference>
<gene>
    <name evidence="1" type="ORF">SCLCIDRAFT_1209904</name>
</gene>
<dbReference type="Proteomes" id="UP000053989">
    <property type="component" value="Unassembled WGS sequence"/>
</dbReference>
<organism evidence="1 2">
    <name type="scientific">Scleroderma citrinum Foug A</name>
    <dbReference type="NCBI Taxonomy" id="1036808"/>
    <lineage>
        <taxon>Eukaryota</taxon>
        <taxon>Fungi</taxon>
        <taxon>Dikarya</taxon>
        <taxon>Basidiomycota</taxon>
        <taxon>Agaricomycotina</taxon>
        <taxon>Agaricomycetes</taxon>
        <taxon>Agaricomycetidae</taxon>
        <taxon>Boletales</taxon>
        <taxon>Sclerodermatineae</taxon>
        <taxon>Sclerodermataceae</taxon>
        <taxon>Scleroderma</taxon>
    </lineage>
</organism>
<proteinExistence type="predicted"/>
<evidence type="ECO:0000313" key="1">
    <source>
        <dbReference type="EMBL" id="KIM67769.1"/>
    </source>
</evidence>
<sequence length="70" mass="7887">MMKAWIIHFSNRVPSHSSRLRTRCQPMCVPPTLMSSQPSAFAAFPKIRESYLSKRVELKSCILSSATECG</sequence>
<dbReference type="HOGENOM" id="CLU_2759317_0_0_1"/>
<protein>
    <submittedName>
        <fullName evidence="1">Uncharacterized protein</fullName>
    </submittedName>
</protein>
<reference evidence="2" key="2">
    <citation type="submission" date="2015-01" db="EMBL/GenBank/DDBJ databases">
        <title>Evolutionary Origins and Diversification of the Mycorrhizal Mutualists.</title>
        <authorList>
            <consortium name="DOE Joint Genome Institute"/>
            <consortium name="Mycorrhizal Genomics Consortium"/>
            <person name="Kohler A."/>
            <person name="Kuo A."/>
            <person name="Nagy L.G."/>
            <person name="Floudas D."/>
            <person name="Copeland A."/>
            <person name="Barry K.W."/>
            <person name="Cichocki N."/>
            <person name="Veneault-Fourrey C."/>
            <person name="LaButti K."/>
            <person name="Lindquist E.A."/>
            <person name="Lipzen A."/>
            <person name="Lundell T."/>
            <person name="Morin E."/>
            <person name="Murat C."/>
            <person name="Riley R."/>
            <person name="Ohm R."/>
            <person name="Sun H."/>
            <person name="Tunlid A."/>
            <person name="Henrissat B."/>
            <person name="Grigoriev I.V."/>
            <person name="Hibbett D.S."/>
            <person name="Martin F."/>
        </authorList>
    </citation>
    <scope>NUCLEOTIDE SEQUENCE [LARGE SCALE GENOMIC DNA]</scope>
    <source>
        <strain evidence="2">Foug A</strain>
    </source>
</reference>
<dbReference type="AlphaFoldDB" id="A0A0C3EHM1"/>